<keyword evidence="5" id="KW-1185">Reference proteome</keyword>
<organism evidence="4 5">
    <name type="scientific">Alcanivorax sediminis</name>
    <dbReference type="NCBI Taxonomy" id="2663008"/>
    <lineage>
        <taxon>Bacteria</taxon>
        <taxon>Pseudomonadati</taxon>
        <taxon>Pseudomonadota</taxon>
        <taxon>Gammaproteobacteria</taxon>
        <taxon>Oceanospirillales</taxon>
        <taxon>Alcanivoracaceae</taxon>
        <taxon>Alcanivorax</taxon>
    </lineage>
</organism>
<evidence type="ECO:0000259" key="3">
    <source>
        <dbReference type="SMART" id="SM00912"/>
    </source>
</evidence>
<dbReference type="NCBIfam" id="TIGR01901">
    <property type="entry name" value="adhes_NPXG"/>
    <property type="match status" value="1"/>
</dbReference>
<comment type="caution">
    <text evidence="4">The sequence shown here is derived from an EMBL/GenBank/DDBJ whole genome shotgun (WGS) entry which is preliminary data.</text>
</comment>
<dbReference type="Pfam" id="PF05860">
    <property type="entry name" value="TPS"/>
    <property type="match status" value="1"/>
</dbReference>
<accession>A0A6N7M2Z7</accession>
<gene>
    <name evidence="4" type="ORF">GFN93_14850</name>
</gene>
<evidence type="ECO:0000313" key="4">
    <source>
        <dbReference type="EMBL" id="MQX54530.1"/>
    </source>
</evidence>
<proteinExistence type="predicted"/>
<dbReference type="Proteomes" id="UP000469421">
    <property type="component" value="Unassembled WGS sequence"/>
</dbReference>
<sequence>MPHFMPKSDQQPPVLQRSLGYGLSLLLIWQPMLVAAADAVSPTHSTNGRPTLDQAANGVPIVNIQNPNGQGVSQNFYNELNVGSQGLILNNSQQLTQTQLGGYIEGNPNLTGGSANLILNEVIGTNPSSLNGYMEVGGARADVVVANPNGITCNGCGFINTNHATLTTGTAIMEGGNLSGFDVQGGNIHIGENGLNASNTSRFDLIARSVEVAGELHADQLNIVTGQQTVNRNTLEASNVTTDGDKPSFAIDSTALGGMYANRIRLIANEDGVGVRLDAPVAAQNGDLVLTSDGNIQHSDLAAAGDILISAEQGQVHSQGATLAKSDFSVTADEYLNEGAIVAEKGVTVSANSVTNTGTLGGREHLSVKADSILNDAGAALLSNNKISLEANSITNRLADIYTTGDISISAANNGSADVVENRSGRIEGLGNVSIFSGQVFNIRDVLDWEDTLYEGSLTYTCLECAREHFNMRYTLNEYFYRELDDASTGRSLLVAGNDLLVGGDTLVNEASDILSFGNMTLNVEELENVGLHSGEYVLTNNRTIIGIADDRHVDYVLWDVMPYNRNNYSGGAEYRGAGANPAAEIMWLVPNRNNPSYNPDNLIDSEDTQLFGYLKDGQGTKRPLESTEILGANIISGGDMDIEDSTIFNGDFGHREEEGRSEEEIIAVRDGSGSSYNYDSYFDGVNGGLFSIGDPDHPYLIETNPFFASQEGLLGSEYMLERLAWEPDNAIRLLGDGYYEQQLIRQQIIASTGRVFLSNEYTNENEQYRFLLENGAFAAEELQLSVGVALSPEQINKLTQDIVWMVEKEVAGEVVLVPQLYLTPQSIGVDDNGALIASGGHMLIDDSSIFNSGTIIYGDNADWSLNEGGMQNVGGTVTGNGYLNIDSEGDVVNVSGVLDGDKVAIKSARNIINRRFTRLHELQEQGRREWSTDIGKAAVIGGSESLALQSGGDIAISGSRLEGGEISLDADGNIVVQTVESKSGRSGSYHGGALSESSVAHLGSEISATMDIVAEAANDFSIIGSNISSDGTISLSSGDDMLIAAAQNSNSYDFRVRHDGETSHNIQRSVRQQGSEINGGGNVSLSAGNNLTAIASLLKSDEDLSLMAKGDLALLAANDSDYSYSYEENDSSFDRSRTLEIENRSQRQVGSLLQAGGQLSLKTETGNIDLVASNGYGAEGVSAESGGSINIISGVSSEFSRTQVTDKNLARVKTRDTGSINQTLAQAGLTSGADLSLNAQDDVTLGAAQLEAQGNLTIGEAAFAKDENGALKLDENGHPIIERGSIDNLNIGTVTLENESWSVRTRELRGPVKDLAKVSSAMIGLGALYMPGLALAGKESEIELSEHVESRVQQSRQVGSSLQAENVQLSAQNDIAVTGSSIAADQESGRVVVLAENILLDTAVTDTTTTQRDVTETASSIDPSLKEDEISLGGLRLTELEQATVIRDINHTGSSISANQIFLEAEGGITLINADLYATGEDGTLSLTGEEINITGVQDERTVSETLTEKTSELTLSVRNAYLDAAYAVKRIDEAAKAVDDAKDSLKDAERRVERGELAKEALEDYRVMLAAASANFVQVELGVMQALAAGATTAGTGFYASASAQHSETTSSSFSNEKTWQGSSLSASAMSINADKANIIGSDINAGLLVLDATDILIGAGTNEQSSSYQQETQTAGFSVSGSGAGSWNANVGFNEADSQSQATQYVNSQLNVGHLASNSESLTVKGGLITANSAEIETGALHIESLQDTYSSSNSSMGANLGIAGAGNERKPASGSAGFNMAEGSSEGARTNQQSAILVADGENSRVTARDTTLIGGMIANASYEESAEAGELALVDHGNLNFTTETLTVEDLRDYSKSEQQGVGLQVSNVGKQEYEGTREDLKGKEQTTGTTTVSLQNSGSRMEGQTLATIGAGNITVGGVSLDDHADYAILNRDINESQVVTLDQQTGALDLGVTVDHRLFSEVGRAEIVEQQLNSGTNAQIVISGVGGEISRGVDLGVRISGVDNPTVMREIINKRIGAWGILPTAQNYGGLLAQLPGQLLPGRDAHQQQMVIASADNPYMLANPELGWVPISETPGYHLMNSAQQAKLAGTMVSTNPLAIAAGTATYQNSTNGMLNTPALASYNAVTQTHDLLSNPEQSVLVTLNYNPSRGVIADAFESFQDVLSIEFGQSWMATNVAVDTGIFANQVMLARGDDHANFANHSQGNLLNYSGLLAVGLSKNIVFGPAANPNFTWNMFGSPVNADQFNDFLHSNGMLLSSSSVNSGDFVGQGLGGNHGLYVHGRDGQSFNVVQNFDPISQKLVVNWVTAMRLDQTQNQPGWGSVGALFAGDGSSPHSNYSCVTRCGAQAP</sequence>
<feature type="region of interest" description="Disordered" evidence="2">
    <location>
        <begin position="1883"/>
        <end position="1905"/>
    </location>
</feature>
<dbReference type="InterPro" id="IPR012334">
    <property type="entry name" value="Pectin_lyas_fold"/>
</dbReference>
<reference evidence="4 5" key="1">
    <citation type="submission" date="2019-10" db="EMBL/GenBank/DDBJ databases">
        <title>Alcanivorax sp.PA15-N-34 draft genome sequence.</title>
        <authorList>
            <person name="Liao X."/>
            <person name="Shao Z."/>
        </authorList>
    </citation>
    <scope>NUCLEOTIDE SEQUENCE [LARGE SCALE GENOMIC DNA]</scope>
    <source>
        <strain evidence="4 5">PA15-N-34</strain>
    </source>
</reference>
<dbReference type="Gene3D" id="1.20.1600.10">
    <property type="entry name" value="Outer membrane efflux proteins (OEP)"/>
    <property type="match status" value="1"/>
</dbReference>
<evidence type="ECO:0000256" key="1">
    <source>
        <dbReference type="SAM" id="Coils"/>
    </source>
</evidence>
<dbReference type="Pfam" id="PF13332">
    <property type="entry name" value="Fil_haemagg_2"/>
    <property type="match status" value="5"/>
</dbReference>
<feature type="compositionally biased region" description="Polar residues" evidence="2">
    <location>
        <begin position="1891"/>
        <end position="1905"/>
    </location>
</feature>
<dbReference type="SUPFAM" id="SSF56954">
    <property type="entry name" value="Outer membrane efflux proteins (OEP)"/>
    <property type="match status" value="1"/>
</dbReference>
<dbReference type="InterPro" id="IPR025157">
    <property type="entry name" value="Hemagglutinin_rpt"/>
</dbReference>
<feature type="coiled-coil region" evidence="1">
    <location>
        <begin position="1533"/>
        <end position="1567"/>
    </location>
</feature>
<dbReference type="SMART" id="SM00912">
    <property type="entry name" value="Haemagg_act"/>
    <property type="match status" value="1"/>
</dbReference>
<feature type="region of interest" description="Disordered" evidence="2">
    <location>
        <begin position="1771"/>
        <end position="1795"/>
    </location>
</feature>
<evidence type="ECO:0000313" key="5">
    <source>
        <dbReference type="Proteomes" id="UP000469421"/>
    </source>
</evidence>
<protein>
    <submittedName>
        <fullName evidence="4">Filamentous hemagglutinin N-terminal domain-containing protein</fullName>
    </submittedName>
</protein>
<dbReference type="RefSeq" id="WP_153502106.1">
    <property type="nucleotide sequence ID" value="NZ_WIRE01000002.1"/>
</dbReference>
<feature type="domain" description="Filamentous haemagglutinin FhaB/tRNA nuclease CdiA-like TPS" evidence="3">
    <location>
        <begin position="56"/>
        <end position="176"/>
    </location>
</feature>
<dbReference type="Gene3D" id="2.160.20.10">
    <property type="entry name" value="Single-stranded right-handed beta-helix, Pectin lyase-like"/>
    <property type="match status" value="1"/>
</dbReference>
<dbReference type="InterPro" id="IPR008638">
    <property type="entry name" value="FhaB/CdiA-like_TPS"/>
</dbReference>
<keyword evidence="1" id="KW-0175">Coiled coil</keyword>
<dbReference type="InterPro" id="IPR011050">
    <property type="entry name" value="Pectin_lyase_fold/virulence"/>
</dbReference>
<evidence type="ECO:0000256" key="2">
    <source>
        <dbReference type="SAM" id="MobiDB-lite"/>
    </source>
</evidence>
<dbReference type="SUPFAM" id="SSF51126">
    <property type="entry name" value="Pectin lyase-like"/>
    <property type="match status" value="1"/>
</dbReference>
<name>A0A6N7M2Z7_9GAMM</name>
<dbReference type="GO" id="GO:0003824">
    <property type="term" value="F:catalytic activity"/>
    <property type="evidence" value="ECO:0007669"/>
    <property type="project" value="UniProtKB-ARBA"/>
</dbReference>
<dbReference type="EMBL" id="WIRE01000002">
    <property type="protein sequence ID" value="MQX54530.1"/>
    <property type="molecule type" value="Genomic_DNA"/>
</dbReference>